<name>A0A8S5ME50_9CAUD</name>
<reference evidence="2" key="1">
    <citation type="journal article" date="2021" name="Proc. Natl. Acad. Sci. U.S.A.">
        <title>A Catalog of Tens of Thousands of Viruses from Human Metagenomes Reveals Hidden Associations with Chronic Diseases.</title>
        <authorList>
            <person name="Tisza M.J."/>
            <person name="Buck C.B."/>
        </authorList>
    </citation>
    <scope>NUCLEOTIDE SEQUENCE</scope>
    <source>
        <strain evidence="2">CtYh54</strain>
    </source>
</reference>
<dbReference type="Pfam" id="PF22751">
    <property type="entry name" value="DUF488-N3a"/>
    <property type="match status" value="1"/>
</dbReference>
<protein>
    <recommendedName>
        <fullName evidence="1">DUF488 domain-containing protein</fullName>
    </recommendedName>
</protein>
<organism evidence="2">
    <name type="scientific">Siphoviridae sp. ctYh54</name>
    <dbReference type="NCBI Taxonomy" id="2826379"/>
    <lineage>
        <taxon>Viruses</taxon>
        <taxon>Duplodnaviria</taxon>
        <taxon>Heunggongvirae</taxon>
        <taxon>Uroviricota</taxon>
        <taxon>Caudoviricetes</taxon>
    </lineage>
</organism>
<accession>A0A8S5ME50</accession>
<dbReference type="EMBL" id="BK014884">
    <property type="protein sequence ID" value="DAD80500.1"/>
    <property type="molecule type" value="Genomic_DNA"/>
</dbReference>
<sequence length="122" mass="14663">MAVYTSYFGMARRFPKEKFIKTAVCYKSIRGIGIWNSVVPDADLVYGMKRGEITPEYYEEHYYQMLLDRKDQIANNIPYLKNGERDVVLLCYEKPNDWCHRHILARFLREQFDLDVQEYEFS</sequence>
<feature type="domain" description="DUF488" evidence="1">
    <location>
        <begin position="36"/>
        <end position="111"/>
    </location>
</feature>
<proteinExistence type="predicted"/>
<dbReference type="InterPro" id="IPR054495">
    <property type="entry name" value="DUF488-N3a"/>
</dbReference>
<evidence type="ECO:0000313" key="2">
    <source>
        <dbReference type="EMBL" id="DAD80500.1"/>
    </source>
</evidence>
<evidence type="ECO:0000259" key="1">
    <source>
        <dbReference type="Pfam" id="PF22751"/>
    </source>
</evidence>